<evidence type="ECO:0000313" key="2">
    <source>
        <dbReference type="Proteomes" id="UP001163321"/>
    </source>
</evidence>
<name>A0ACC0WMD2_9STRA</name>
<sequence length="332" mass="34972">MPPIRKHVLVIGSVNADVVVEIPRLPRRGETLCASKVDTGTFVPGGKGSNQAAAARQFMGQRHATLSVQFVGQFGNDTYGSVLEQTLEGLDVDTALSGHAACASGQAFVFIYPTGDNSIIVVKGANDVWPTALAPALVNAIHAASIVLLQCEIPQRVNTLVARAASDANVPILWDTGGEDTTIPRDLLPLLTYVCPNETELARLTAREVKTLDDAVVAAKVLQEEGGRHVLVTLGSNGSVFVPADGSTFLHQACFHVANVVDTTGAGDCYRGVFAVAVAEGRDVHDCMVLATAASALCVQRPGALPSLPSRDDVRAFLNANASCYTLKRDFI</sequence>
<proteinExistence type="predicted"/>
<comment type="caution">
    <text evidence="1">The sequence shown here is derived from an EMBL/GenBank/DDBJ whole genome shotgun (WGS) entry which is preliminary data.</text>
</comment>
<dbReference type="Proteomes" id="UP001163321">
    <property type="component" value="Chromosome 10"/>
</dbReference>
<gene>
    <name evidence="1" type="ORF">PsorP6_015864</name>
</gene>
<dbReference type="EMBL" id="CM047589">
    <property type="protein sequence ID" value="KAI9919830.1"/>
    <property type="molecule type" value="Genomic_DNA"/>
</dbReference>
<keyword evidence="2" id="KW-1185">Reference proteome</keyword>
<reference evidence="1 2" key="1">
    <citation type="journal article" date="2022" name="bioRxiv">
        <title>The genome of the oomycete Peronosclerospora sorghi, a cosmopolitan pathogen of maize and sorghum, is inflated with dispersed pseudogenes.</title>
        <authorList>
            <person name="Fletcher K."/>
            <person name="Martin F."/>
            <person name="Isakeit T."/>
            <person name="Cavanaugh K."/>
            <person name="Magill C."/>
            <person name="Michelmore R."/>
        </authorList>
    </citation>
    <scope>NUCLEOTIDE SEQUENCE [LARGE SCALE GENOMIC DNA]</scope>
    <source>
        <strain evidence="1">P6</strain>
    </source>
</reference>
<accession>A0ACC0WMD2</accession>
<protein>
    <submittedName>
        <fullName evidence="1">Uncharacterized protein</fullName>
    </submittedName>
</protein>
<evidence type="ECO:0000313" key="1">
    <source>
        <dbReference type="EMBL" id="KAI9919830.1"/>
    </source>
</evidence>
<organism evidence="1 2">
    <name type="scientific">Peronosclerospora sorghi</name>
    <dbReference type="NCBI Taxonomy" id="230839"/>
    <lineage>
        <taxon>Eukaryota</taxon>
        <taxon>Sar</taxon>
        <taxon>Stramenopiles</taxon>
        <taxon>Oomycota</taxon>
        <taxon>Peronosporomycetes</taxon>
        <taxon>Peronosporales</taxon>
        <taxon>Peronosporaceae</taxon>
        <taxon>Peronosclerospora</taxon>
    </lineage>
</organism>